<reference evidence="2 3" key="1">
    <citation type="submission" date="2015-09" db="EMBL/GenBank/DDBJ databases">
        <title>Aphanizomenon flos-aquae WA102.</title>
        <authorList>
            <person name="Driscoll C."/>
        </authorList>
    </citation>
    <scope>NUCLEOTIDE SEQUENCE [LARGE SCALE GENOMIC DNA]</scope>
    <source>
        <strain evidence="2">WA102</strain>
    </source>
</reference>
<feature type="region of interest" description="Disordered" evidence="1">
    <location>
        <begin position="64"/>
        <end position="96"/>
    </location>
</feature>
<evidence type="ECO:0000256" key="1">
    <source>
        <dbReference type="SAM" id="MobiDB-lite"/>
    </source>
</evidence>
<proteinExistence type="predicted"/>
<sequence length="96" mass="10783">MAKPKEPCAYISLWDGDGGQRPALKGVLKFTIDDMKAILNGACNSQDADDYDQYSLDIALWEEEDGGGNYPTYKGKLSVRKPKDEEAPKKRRSTRR</sequence>
<evidence type="ECO:0000313" key="3">
    <source>
        <dbReference type="Proteomes" id="UP000092093"/>
    </source>
</evidence>
<dbReference type="Proteomes" id="UP000092093">
    <property type="component" value="Unassembled WGS sequence"/>
</dbReference>
<accession>A0A1B7X4Z6</accession>
<organism evidence="2 3">
    <name type="scientific">Aphanizomenon flos-aquae WA102</name>
    <dbReference type="NCBI Taxonomy" id="1710896"/>
    <lineage>
        <taxon>Bacteria</taxon>
        <taxon>Bacillati</taxon>
        <taxon>Cyanobacteriota</taxon>
        <taxon>Cyanophyceae</taxon>
        <taxon>Nostocales</taxon>
        <taxon>Aphanizomenonaceae</taxon>
        <taxon>Aphanizomenon</taxon>
    </lineage>
</organism>
<dbReference type="EMBL" id="LJOW01000022">
    <property type="protein sequence ID" value="OBQ44446.1"/>
    <property type="molecule type" value="Genomic_DNA"/>
</dbReference>
<evidence type="ECO:0000313" key="2">
    <source>
        <dbReference type="EMBL" id="OBQ44446.1"/>
    </source>
</evidence>
<protein>
    <submittedName>
        <fullName evidence="2">Uncharacterized protein</fullName>
    </submittedName>
</protein>
<dbReference type="AlphaFoldDB" id="A0A1B7X4Z6"/>
<comment type="caution">
    <text evidence="2">The sequence shown here is derived from an EMBL/GenBank/DDBJ whole genome shotgun (WGS) entry which is preliminary data.</text>
</comment>
<gene>
    <name evidence="2" type="ORF">AN484_07125</name>
</gene>
<name>A0A1B7X4Z6_APHFL</name>